<dbReference type="PROSITE" id="PS51194">
    <property type="entry name" value="HELICASE_CTER"/>
    <property type="match status" value="1"/>
</dbReference>
<organism evidence="3 4">
    <name type="scientific">Lactobacillus gigeriorum DSM 23908 = CRBIP 24.85</name>
    <dbReference type="NCBI Taxonomy" id="1423751"/>
    <lineage>
        <taxon>Bacteria</taxon>
        <taxon>Bacillati</taxon>
        <taxon>Bacillota</taxon>
        <taxon>Bacilli</taxon>
        <taxon>Lactobacillales</taxon>
        <taxon>Lactobacillaceae</taxon>
        <taxon>Lactobacillus</taxon>
    </lineage>
</organism>
<dbReference type="SUPFAM" id="SSF52540">
    <property type="entry name" value="P-loop containing nucleoside triphosphate hydrolases"/>
    <property type="match status" value="1"/>
</dbReference>
<dbReference type="InterPro" id="IPR027417">
    <property type="entry name" value="P-loop_NTPase"/>
</dbReference>
<dbReference type="InterPro" id="IPR050742">
    <property type="entry name" value="Helicase_Restrict-Modif_Enz"/>
</dbReference>
<gene>
    <name evidence="3" type="ORF">BN52_09045</name>
</gene>
<dbReference type="GO" id="GO:0003677">
    <property type="term" value="F:DNA binding"/>
    <property type="evidence" value="ECO:0007669"/>
    <property type="project" value="InterPro"/>
</dbReference>
<keyword evidence="3" id="KW-0347">Helicase</keyword>
<dbReference type="GO" id="GO:0005524">
    <property type="term" value="F:ATP binding"/>
    <property type="evidence" value="ECO:0007669"/>
    <property type="project" value="InterPro"/>
</dbReference>
<sequence>MHNHKSVMIVSPPGSGKSVIIAEIARLATNKGNRILFFVHRKELVKQIKDSFKQNDVDLNRCIISTVGKIANHLKEIPKPQLIIIDEAHHTRAGQYMKIINYFSNVPRLGFTATPWRMSGKGFTDIYDVMVEGMQVQELIDNKKLAPYLYISRKLGDYKKLQSYSNQDYTSKSMAKFIKTINFGDMLKTYHQHAEGLKTIVYTPSIKAAKLVAGKFIADGIQAVEVDSKTPTKVRTQIMNKFRTGEIQVLVNVDLVSEGFNVPDCQCVIMLRPTKSLVLYLQQAMRCMRYQDGKKAVIIDHVGNFEQKEVIGSSKSKTKAPFGFPRDYRVWTLEDRKKATRKSEDDLKIAICKNCFAVFPASYSECPNCGTKIGKTKKNAKALNLEDKTEMDIVDNSEKPILFTTNYVILVNPNEAKSMEELYQYAKAKGYKPGWAYYKGKALGLIR</sequence>
<dbReference type="RefSeq" id="WP_008472723.1">
    <property type="nucleotide sequence ID" value="NZ_AYZO01000034.1"/>
</dbReference>
<dbReference type="Gene3D" id="3.40.50.300">
    <property type="entry name" value="P-loop containing nucleotide triphosphate hydrolases"/>
    <property type="match status" value="2"/>
</dbReference>
<dbReference type="EMBL" id="CAKC01000033">
    <property type="protein sequence ID" value="CCI86701.1"/>
    <property type="molecule type" value="Genomic_DNA"/>
</dbReference>
<feature type="domain" description="Helicase C-terminal" evidence="2">
    <location>
        <begin position="185"/>
        <end position="332"/>
    </location>
</feature>
<protein>
    <submittedName>
        <fullName evidence="3">Putative prophage LambdaSa03, helicase</fullName>
    </submittedName>
</protein>
<evidence type="ECO:0000313" key="3">
    <source>
        <dbReference type="EMBL" id="CCI86701.1"/>
    </source>
</evidence>
<name>I7LCQ8_9LACO</name>
<dbReference type="PANTHER" id="PTHR47396">
    <property type="entry name" value="TYPE I RESTRICTION ENZYME ECOKI R PROTEIN"/>
    <property type="match status" value="1"/>
</dbReference>
<dbReference type="Pfam" id="PF00271">
    <property type="entry name" value="Helicase_C"/>
    <property type="match status" value="1"/>
</dbReference>
<dbReference type="InterPro" id="IPR001650">
    <property type="entry name" value="Helicase_C-like"/>
</dbReference>
<dbReference type="InterPro" id="IPR014001">
    <property type="entry name" value="Helicase_ATP-bd"/>
</dbReference>
<reference evidence="3 4" key="1">
    <citation type="submission" date="2012-06" db="EMBL/GenBank/DDBJ databases">
        <title>Draft genome sequence of Lactobacillus gigeriorum CRBIP 24.85T, isolated from chicken crop.</title>
        <authorList>
            <person name="Cousin S."/>
            <person name="Ma L."/>
            <person name="Creno S."/>
            <person name="Clermont D."/>
            <person name="Loux V."/>
            <person name="Bizet C."/>
            <person name="Bouchier C."/>
        </authorList>
    </citation>
    <scope>NUCLEOTIDE SEQUENCE [LARGE SCALE GENOMIC DNA]</scope>
    <source>
        <strain evidence="4">CRBIP 24.85T</strain>
    </source>
</reference>
<dbReference type="InterPro" id="IPR006935">
    <property type="entry name" value="Helicase/UvrB_N"/>
</dbReference>
<keyword evidence="3" id="KW-0378">Hydrolase</keyword>
<dbReference type="GO" id="GO:0016787">
    <property type="term" value="F:hydrolase activity"/>
    <property type="evidence" value="ECO:0007669"/>
    <property type="project" value="InterPro"/>
</dbReference>
<dbReference type="PANTHER" id="PTHR47396:SF1">
    <property type="entry name" value="ATP-DEPENDENT HELICASE IRC3-RELATED"/>
    <property type="match status" value="1"/>
</dbReference>
<dbReference type="SMART" id="SM00490">
    <property type="entry name" value="HELICc"/>
    <property type="match status" value="1"/>
</dbReference>
<dbReference type="STRING" id="1423751.FC38_GL001195"/>
<evidence type="ECO:0000259" key="2">
    <source>
        <dbReference type="PROSITE" id="PS51194"/>
    </source>
</evidence>
<dbReference type="Proteomes" id="UP000009326">
    <property type="component" value="Unassembled WGS sequence"/>
</dbReference>
<dbReference type="AlphaFoldDB" id="I7LCQ8"/>
<keyword evidence="3" id="KW-0067">ATP-binding</keyword>
<keyword evidence="3" id="KW-0547">Nucleotide-binding</keyword>
<proteinExistence type="predicted"/>
<comment type="caution">
    <text evidence="3">The sequence shown here is derived from an EMBL/GenBank/DDBJ whole genome shotgun (WGS) entry which is preliminary data.</text>
</comment>
<accession>I7LCQ8</accession>
<feature type="domain" description="Helicase ATP-binding" evidence="1">
    <location>
        <begin position="1"/>
        <end position="115"/>
    </location>
</feature>
<dbReference type="Pfam" id="PF04851">
    <property type="entry name" value="ResIII"/>
    <property type="match status" value="1"/>
</dbReference>
<dbReference type="PROSITE" id="PS51192">
    <property type="entry name" value="HELICASE_ATP_BIND_1"/>
    <property type="match status" value="1"/>
</dbReference>
<dbReference type="GO" id="GO:0004386">
    <property type="term" value="F:helicase activity"/>
    <property type="evidence" value="ECO:0007669"/>
    <property type="project" value="UniProtKB-KW"/>
</dbReference>
<dbReference type="GO" id="GO:0005829">
    <property type="term" value="C:cytosol"/>
    <property type="evidence" value="ECO:0007669"/>
    <property type="project" value="TreeGrafter"/>
</dbReference>
<evidence type="ECO:0000259" key="1">
    <source>
        <dbReference type="PROSITE" id="PS51192"/>
    </source>
</evidence>
<dbReference type="SMART" id="SM00487">
    <property type="entry name" value="DEXDc"/>
    <property type="match status" value="1"/>
</dbReference>
<evidence type="ECO:0000313" key="4">
    <source>
        <dbReference type="Proteomes" id="UP000009326"/>
    </source>
</evidence>